<dbReference type="InterPro" id="IPR011047">
    <property type="entry name" value="Quinoprotein_ADH-like_sf"/>
</dbReference>
<evidence type="ECO:0000313" key="4">
    <source>
        <dbReference type="Proteomes" id="UP000824469"/>
    </source>
</evidence>
<dbReference type="InterPro" id="IPR001680">
    <property type="entry name" value="WD40_rpt"/>
</dbReference>
<sequence length="1725" mass="189887">LELEKVIGLTTTNSSGFASNFSTGDFVYLAGCVVVVYNVNANCQVRFLVASRTPKPLTCVAYSHRSGKFIAAGESGHRPAVIIWDSSNGSCIAELKAHKHGVSCLEFSPNGKHLVSVGFPHDGFLCLWDWRSGTLVSKIRATTAASPITSIHFSSDGNFFLTAGTKHLKHWTVGVNVGRRATAGIGTLAIDCKPVNLGSQKESSFVSVSSASYFGRSTVSAGQSIEMLQPIYALTTAGILCLLHSGVAIKKWVDLKVQQGYGLAVSDLHVACACSNGVVRLFMQETLVYAGTLPKPAVSGHHGLTDANESASFNLVHTASGFKFPNAIACCFSASQKLVVIYGDHSLYVWDVNNLSKITRCCAFISHSACIWDISTLPSAQTLGNINCLDSAGSGFAIGAFVTCSADGTIRLWDLGLAADTTESYGEAEVLHSMLADVHCKDVLGVIYLDKRGASLEKQAELEELVELAQGFRSMAVSADGVYLAAGDCSGNLRVYNLSTLDLLSFQEAHDADILTLNFSNVSEKTTTGKESKDHLLLASGGRDRLIHIYDMNRDFHVIETLDDHSASITTVKFACNSSKLLSCSADKSVVFRKIITTDLGCKSTRYHQELASYGTVYDMDIQPGNKLAVTVGQDKTIKVLSLTNGKPVRTFKLNGDVGEPIKVCVDQSGSYMICSHADKCMRIFDFTSGDLVAQASGHAEGNVSSPSPSPRDVLDVRDVRKMARTHPHTPMLLFCNEYIGKNKGDGEETLAVSWAAPAQSGKLFQDWIMTKYNRLLGKLLAERSDIVSHISIQGGGQKWVRYVLEASTEGYDSGSGYHISSNNYAWNNKQITNFEMMLYSKYLLQLDNLLARHKNMQLSFFPSLRFVKSSLFKKEIIPCWICALVQNDWDGANKHWLQVSGDSCIFVWKLPAIISKTMQKRFVTKIDSCESSNSSLVNFQPEDASSQYGLCCQLSRDLPDQANDEYIDTDPNINLEVLETPQHLELSAPSAFKFTISRLPRWAQTKVMNGKPVTARNDKENVEANIFHYAESRWAERLGADGYRLFAEDKEGKTPPATIRPHVFAPRLCFTKEEQSICPDSTSGSSFGFHIDESPAGSEGQKCVKKDKHWRTVHTVVFDEIDSLREDHSECNGQCLSTANNENAEQRSDKNFSIHTQALNSVHPSNSEMQKTISMGNIDNIDISTYDMENVNRDRCCDVPDKVVNMTDHYKTPQPMCNICKSEDIWNNFSKLRCNDNSYFQTSKVPEINFQYNLHTHHNKLFMTEASSGEDESEDEFCSKKGLFSTHFGSLSTAVKRKTGATSARTSLSTRFFEHNSCSTAQTSLFQTLPREKSGSLTDTCKTSCDQDLCIHVASCLTAESEHSKQLEWQGKFAQEASIIYDNSASLMLPTGEGSTDVENVTDSNARDYNSGSCGYNSQESLNLHRNCGNPFDNSLLSSLHPSPDVKVSLVTLDVEIKDNTQVILEQQDDEMPTKKESKIAHEVPVPSVTISSERDEDSDSNFPSSSLASLELRDQPMKTDLSCAKIKESKLNHLYMELQQCSLQSHEDSAVVTRESVENDGRESDCSLHQPDLPGKSGKLQATELPRSLEVYKAALKNLSDAAEKAVSLFSELRQGDTSDAESICIKSSSDLSDLVHGIIPTTLENVQRLCDLTLPGQLYESRPNTFHSSMSAEDGEKPTFSICNSDHKTVRTREWRPASVARSEVTLDSVNIEGFVQRYSER</sequence>
<dbReference type="SUPFAM" id="SSF50998">
    <property type="entry name" value="Quinoprotein alcohol dehydrogenase-like"/>
    <property type="match status" value="1"/>
</dbReference>
<evidence type="ECO:0000256" key="1">
    <source>
        <dbReference type="PROSITE-ProRule" id="PRU00221"/>
    </source>
</evidence>
<evidence type="ECO:0008006" key="5">
    <source>
        <dbReference type="Google" id="ProtNLM"/>
    </source>
</evidence>
<dbReference type="EMBL" id="JAHRHJ020000002">
    <property type="protein sequence ID" value="KAH9324663.1"/>
    <property type="molecule type" value="Genomic_DNA"/>
</dbReference>
<dbReference type="Proteomes" id="UP000824469">
    <property type="component" value="Unassembled WGS sequence"/>
</dbReference>
<evidence type="ECO:0000256" key="2">
    <source>
        <dbReference type="SAM" id="MobiDB-lite"/>
    </source>
</evidence>
<dbReference type="PROSITE" id="PS50082">
    <property type="entry name" value="WD_REPEATS_2"/>
    <property type="match status" value="1"/>
</dbReference>
<dbReference type="SMART" id="SM00320">
    <property type="entry name" value="WD40"/>
    <property type="match status" value="10"/>
</dbReference>
<dbReference type="SUPFAM" id="SSF101908">
    <property type="entry name" value="Putative isomerase YbhE"/>
    <property type="match status" value="1"/>
</dbReference>
<comment type="caution">
    <text evidence="3">The sequence shown here is derived from an EMBL/GenBank/DDBJ whole genome shotgun (WGS) entry which is preliminary data.</text>
</comment>
<feature type="non-terminal residue" evidence="3">
    <location>
        <position position="1725"/>
    </location>
</feature>
<dbReference type="PANTHER" id="PTHR45589">
    <property type="entry name" value="WD REPEAT DOMAIN 62, ISOFORM G"/>
    <property type="match status" value="1"/>
</dbReference>
<keyword evidence="1" id="KW-0853">WD repeat</keyword>
<organism evidence="3 4">
    <name type="scientific">Taxus chinensis</name>
    <name type="common">Chinese yew</name>
    <name type="synonym">Taxus wallichiana var. chinensis</name>
    <dbReference type="NCBI Taxonomy" id="29808"/>
    <lineage>
        <taxon>Eukaryota</taxon>
        <taxon>Viridiplantae</taxon>
        <taxon>Streptophyta</taxon>
        <taxon>Embryophyta</taxon>
        <taxon>Tracheophyta</taxon>
        <taxon>Spermatophyta</taxon>
        <taxon>Pinopsida</taxon>
        <taxon>Pinidae</taxon>
        <taxon>Conifers II</taxon>
        <taxon>Cupressales</taxon>
        <taxon>Taxaceae</taxon>
        <taxon>Taxus</taxon>
    </lineage>
</organism>
<dbReference type="OMA" id="SHNACIW"/>
<gene>
    <name evidence="3" type="ORF">KI387_004841</name>
</gene>
<accession>A0AA38LH23</accession>
<feature type="repeat" description="WD" evidence="1">
    <location>
        <begin position="401"/>
        <end position="415"/>
    </location>
</feature>
<proteinExistence type="predicted"/>
<dbReference type="Pfam" id="PF00400">
    <property type="entry name" value="WD40"/>
    <property type="match status" value="4"/>
</dbReference>
<dbReference type="Gene3D" id="2.130.10.10">
    <property type="entry name" value="YVTN repeat-like/Quinoprotein amine dehydrogenase"/>
    <property type="match status" value="4"/>
</dbReference>
<feature type="non-terminal residue" evidence="3">
    <location>
        <position position="1"/>
    </location>
</feature>
<feature type="compositionally biased region" description="Basic and acidic residues" evidence="2">
    <location>
        <begin position="1548"/>
        <end position="1568"/>
    </location>
</feature>
<evidence type="ECO:0000313" key="3">
    <source>
        <dbReference type="EMBL" id="KAH9324663.1"/>
    </source>
</evidence>
<feature type="compositionally biased region" description="Basic and acidic residues" evidence="2">
    <location>
        <begin position="1473"/>
        <end position="1483"/>
    </location>
</feature>
<dbReference type="InterPro" id="IPR052779">
    <property type="entry name" value="WDR62"/>
</dbReference>
<feature type="region of interest" description="Disordered" evidence="2">
    <location>
        <begin position="1468"/>
        <end position="1515"/>
    </location>
</feature>
<reference evidence="3 4" key="1">
    <citation type="journal article" date="2021" name="Nat. Plants">
        <title>The Taxus genome provides insights into paclitaxel biosynthesis.</title>
        <authorList>
            <person name="Xiong X."/>
            <person name="Gou J."/>
            <person name="Liao Q."/>
            <person name="Li Y."/>
            <person name="Zhou Q."/>
            <person name="Bi G."/>
            <person name="Li C."/>
            <person name="Du R."/>
            <person name="Wang X."/>
            <person name="Sun T."/>
            <person name="Guo L."/>
            <person name="Liang H."/>
            <person name="Lu P."/>
            <person name="Wu Y."/>
            <person name="Zhang Z."/>
            <person name="Ro D.K."/>
            <person name="Shang Y."/>
            <person name="Huang S."/>
            <person name="Yan J."/>
        </authorList>
    </citation>
    <scope>NUCLEOTIDE SEQUENCE [LARGE SCALE GENOMIC DNA]</scope>
    <source>
        <strain evidence="3">Ta-2019</strain>
    </source>
</reference>
<name>A0AA38LH23_TAXCH</name>
<dbReference type="PANTHER" id="PTHR45589:SF1">
    <property type="entry name" value="WD REPEAT DOMAIN 62, ISOFORM G"/>
    <property type="match status" value="1"/>
</dbReference>
<protein>
    <recommendedName>
        <fullName evidence="5">WD repeat-containing protein 62</fullName>
    </recommendedName>
</protein>
<keyword evidence="4" id="KW-1185">Reference proteome</keyword>
<dbReference type="InterPro" id="IPR015943">
    <property type="entry name" value="WD40/YVTN_repeat-like_dom_sf"/>
</dbReference>
<feature type="region of interest" description="Disordered" evidence="2">
    <location>
        <begin position="1548"/>
        <end position="1583"/>
    </location>
</feature>